<evidence type="ECO:0000313" key="4">
    <source>
        <dbReference type="Proteomes" id="UP000250235"/>
    </source>
</evidence>
<dbReference type="EMBL" id="KQ991601">
    <property type="protein sequence ID" value="KZV51556.1"/>
    <property type="molecule type" value="Genomic_DNA"/>
</dbReference>
<dbReference type="Pfam" id="PF16201">
    <property type="entry name" value="NopRA1"/>
    <property type="match status" value="1"/>
</dbReference>
<dbReference type="OrthoDB" id="72892at2759"/>
<evidence type="ECO:0000313" key="3">
    <source>
        <dbReference type="EMBL" id="KZV51556.1"/>
    </source>
</evidence>
<sequence>MEESAVRYNQEVKLKELLRNLASVESNLFVESSKQFVRIICSDSGAEFIRVYVESSSKLVELWQAWEFWKTKPEFLHVLKLVSEILKHHRGKVNDDVGRVLDKFGRIVTEEKMLDLYKELNSKEGKRQNAVLLLLASIVRRSSYLAWEVAKSFDFKLPGFSKLAEARLRSKQFGEGKRKSSSTRKSFVGFAMAFLEVGYPRLLRGILQQKEMYSGVLRGLGNDDEETVIHILTILRDRVLVPESLVPTGLRSVLFGSFTLEQLISISGRNDFGDATKLAHDVLVLVCTDPLNGLMPDLKRHQSPLFGNRKRLLDLMKKLKATEVEYHLGLLLAIVKVMPPFGSAYMDEFPYNIEDLSSADWVAAVSTAADVISAVTDGLALGFADHQEPLTFESPYVQNVLKCIVPRPFTRLVINKGLLHCEHLVKHGTLRLVLVGLKLLDSFFNYIGSSAHSNNQMSQKWDTLKTDIENVVRTLLPDPQVLLSLLSPLSNLVICFKHPTKRKCETEIVPEQSLYVSKKLKSSAANEDVDIIVGGVSEAEMSWVDEGSTHSSSEQGLEKEIRGKSIVNLWGLHQCSMKDVNDGETYFYSKLLETLRIYHRTMPMAMEGLFDLFKFLPSNPLSLPTILQLPLLQFLNEHVCQFSRDICPVRTQTLMYKHLHSFIVLLMYSPVREIKEHAYCLAKAAMSSTGAFDNSKDICAWFSFIPGYGCDRAYVNEVEVATFQKLSSVIISFLCDAVSTIGNNLYKYMEFLRQYTYDAEGGRDLSPDVSPFIICVLEKCIRLVSSESVAFTLPQKSLTSLYVCNTIKYLLETQVNSGPLSSLVNRLLSEKLESLSSTANVFELDECPCELRPLKTLLCFSRNMLYQQSHRVSSNGVEVIQSKYPFMNTLTEIKRVLRNEYDSGIIGLAMGFSSSLICARRIEILQNFPVVLCISRNLHEVPFSILASAFFLEPNYLADVFNLWPDMFTSGVQSIIHGREKEEEMLGTVELDSMKGASMAFAFYLKRVPFCLLFSAILQSSSLHLFEHSGLQKFLLAKLSEMPPDHLISSLCNILFWINDMHSPHKVGTFDGPETLSEICFVLAEHLLRQLLDPSLDIVTTTHISGRQPLQYAVEVAEIILSHPAVTELINFPVFGDISGSIFKGNLEMLLELAKQGIQRKDHHILNLLRTCNHLLVEICSGRRSGRALNASQRILRAFKVLVEKVFHSFKNEFDGCIQLRNFKALIPKFYTLHTLICFISPFELFELVNWLFSKVDFHDTSWPLFAKEDAICVGLHLVSCAFDFLLDNMLHPSSKNKEVSFLGAIEEMHLNLSLLEQIFFQIFEIACIFNLDDADKCLLKAVKFFRAHLEESGCFMNFESRLNLFDSVCPYASVACDDLFDLYCDENGLPSVAQSLDFVNRVVGKINFCRVLLIPDYNQFRELDKGEEKGSSELDSALEKSRFQFLRKLINSWTLMVKKSPANIDYHENIKSQDISCYTFLEVFILSNVLNLTAEWQNHLILLSSLPFIDQLVKSFLLYRFEDPTTVKMVRGVLTSLSRGKFSSDSFIQLLLAHSQFAKLVNPSYKSPSSTQLGLVFTPMTSILKSLTSIGSGLDYMNNMSTSQRSLHLLELVKLVRVLFNINVQHNKINCGEGIGIHSKELIYLLLSSYGATCNDCDMEIYSLILEIESNDQSCAGTIAQMDYLWGIASLRVRMDWEKDEDTRMFDPETVEVFEESRKIRFRENLPVDPKLCAQTVLYFPYDRCVNGGTSRELQKDDSTMVNKGHSTTANKPQIYDPVFVLRFSIHCLSMGYIEPTEFASLGLLAITFVSMSSPDDNMRKLGYEALAKFKDVLQNCKKQHVAQLRLLVLYVQNGIEEQWQRIPSIISVFVAEASLVLLDTSHDNYSTISKFLMNSPCVNMRAIPLFENLFWSSSVSFRNDRLWILRLLYVGLNAEDDAQMYIRNSIFEKIFGFYSSPLSDNDSQELIVQVLHAITLPRKIVEWLQKNGLEQLSELSLHLYKLLVGGAITEQINVGNSILQLLTFVMKISQKRKIYQPHITLTETGLFQLCEAVDISSKTSCSLSAVLGLEAVLMSAPLVNILQMDHKNLLKLLRWSITSTVQSNSIDMLQPEDSECHLVTLFMKKQDEVSLASKLLRWLTASVILGNISSNLRKFNSTILLERSSLRTLQSLLEFNEQGFSEDAGCGSKDILATSIIYLLQLVGFSHSLLPSAVAALCLLLLSGSSSGSEFLDGIEISLPSLCIKIRCPVEANPSWRWSFFQPWRDHSLELNALEKLDEIHACEKLLKIASIILGRRKSSSSNFITTKDLEKFYVYEWERSIFLSKK</sequence>
<protein>
    <recommendedName>
        <fullName evidence="5">Nucleolar pre-ribosomal-associated protein 1 C-terminal domain-containing protein</fullName>
    </recommendedName>
</protein>
<dbReference type="InterPro" id="IPR021714">
    <property type="entry name" value="URB1_N"/>
</dbReference>
<dbReference type="Pfam" id="PF11707">
    <property type="entry name" value="Npa1"/>
    <property type="match status" value="1"/>
</dbReference>
<dbReference type="GO" id="GO:0005730">
    <property type="term" value="C:nucleolus"/>
    <property type="evidence" value="ECO:0007669"/>
    <property type="project" value="TreeGrafter"/>
</dbReference>
<accession>A0A2Z7D317</accession>
<dbReference type="InterPro" id="IPR032436">
    <property type="entry name" value="URB1_C"/>
</dbReference>
<evidence type="ECO:0008006" key="5">
    <source>
        <dbReference type="Google" id="ProtNLM"/>
    </source>
</evidence>
<gene>
    <name evidence="3" type="ORF">F511_05872</name>
</gene>
<dbReference type="PANTHER" id="PTHR13500:SF0">
    <property type="entry name" value="NUCLEOLAR PRE-RIBOSOMAL-ASSOCIATED PROTEIN 1"/>
    <property type="match status" value="1"/>
</dbReference>
<feature type="domain" description="URB1 N-terminal" evidence="1">
    <location>
        <begin position="61"/>
        <end position="363"/>
    </location>
</feature>
<dbReference type="Proteomes" id="UP000250235">
    <property type="component" value="Unassembled WGS sequence"/>
</dbReference>
<organism evidence="3 4">
    <name type="scientific">Dorcoceras hygrometricum</name>
    <dbReference type="NCBI Taxonomy" id="472368"/>
    <lineage>
        <taxon>Eukaryota</taxon>
        <taxon>Viridiplantae</taxon>
        <taxon>Streptophyta</taxon>
        <taxon>Embryophyta</taxon>
        <taxon>Tracheophyta</taxon>
        <taxon>Spermatophyta</taxon>
        <taxon>Magnoliopsida</taxon>
        <taxon>eudicotyledons</taxon>
        <taxon>Gunneridae</taxon>
        <taxon>Pentapetalae</taxon>
        <taxon>asterids</taxon>
        <taxon>lamiids</taxon>
        <taxon>Lamiales</taxon>
        <taxon>Gesneriaceae</taxon>
        <taxon>Didymocarpoideae</taxon>
        <taxon>Trichosporeae</taxon>
        <taxon>Loxocarpinae</taxon>
        <taxon>Dorcoceras</taxon>
    </lineage>
</organism>
<dbReference type="GO" id="GO:0000463">
    <property type="term" value="P:maturation of LSU-rRNA from tricistronic rRNA transcript (SSU-rRNA, 5.8S rRNA, LSU-rRNA)"/>
    <property type="evidence" value="ECO:0007669"/>
    <property type="project" value="TreeGrafter"/>
</dbReference>
<evidence type="ECO:0000259" key="2">
    <source>
        <dbReference type="Pfam" id="PF16201"/>
    </source>
</evidence>
<reference evidence="3 4" key="1">
    <citation type="journal article" date="2015" name="Proc. Natl. Acad. Sci. U.S.A.">
        <title>The resurrection genome of Boea hygrometrica: A blueprint for survival of dehydration.</title>
        <authorList>
            <person name="Xiao L."/>
            <person name="Yang G."/>
            <person name="Zhang L."/>
            <person name="Yang X."/>
            <person name="Zhao S."/>
            <person name="Ji Z."/>
            <person name="Zhou Q."/>
            <person name="Hu M."/>
            <person name="Wang Y."/>
            <person name="Chen M."/>
            <person name="Xu Y."/>
            <person name="Jin H."/>
            <person name="Xiao X."/>
            <person name="Hu G."/>
            <person name="Bao F."/>
            <person name="Hu Y."/>
            <person name="Wan P."/>
            <person name="Li L."/>
            <person name="Deng X."/>
            <person name="Kuang T."/>
            <person name="Xiang C."/>
            <person name="Zhu J.K."/>
            <person name="Oliver M.J."/>
            <person name="He Y."/>
        </authorList>
    </citation>
    <scope>NUCLEOTIDE SEQUENCE [LARGE SCALE GENOMIC DNA]</scope>
    <source>
        <strain evidence="4">cv. XS01</strain>
    </source>
</reference>
<keyword evidence="4" id="KW-1185">Reference proteome</keyword>
<dbReference type="PANTHER" id="PTHR13500">
    <property type="entry name" value="NUCLEOLAR PRERIBOSOMAL-ASSOCIATED PROTEIN 1"/>
    <property type="match status" value="1"/>
</dbReference>
<name>A0A2Z7D317_9LAMI</name>
<dbReference type="InterPro" id="IPR039844">
    <property type="entry name" value="URB1"/>
</dbReference>
<evidence type="ECO:0000259" key="1">
    <source>
        <dbReference type="Pfam" id="PF11707"/>
    </source>
</evidence>
<dbReference type="GO" id="GO:0000466">
    <property type="term" value="P:maturation of 5.8S rRNA from tricistronic rRNA transcript (SSU-rRNA, 5.8S rRNA, LSU-rRNA)"/>
    <property type="evidence" value="ECO:0007669"/>
    <property type="project" value="TreeGrafter"/>
</dbReference>
<feature type="domain" description="URB1 C-terminal" evidence="2">
    <location>
        <begin position="1806"/>
        <end position="1977"/>
    </location>
</feature>
<proteinExistence type="predicted"/>